<evidence type="ECO:0000313" key="1">
    <source>
        <dbReference type="EMBL" id="MPM77596.1"/>
    </source>
</evidence>
<dbReference type="PANTHER" id="PTHR42928:SF5">
    <property type="entry name" value="BLR1237 PROTEIN"/>
    <property type="match status" value="1"/>
</dbReference>
<dbReference type="Gene3D" id="3.40.190.10">
    <property type="entry name" value="Periplasmic binding protein-like II"/>
    <property type="match status" value="1"/>
</dbReference>
<accession>A0A645CKV4</accession>
<name>A0A645CKV4_9ZZZZ</name>
<dbReference type="SUPFAM" id="SSF53850">
    <property type="entry name" value="Periplasmic binding protein-like II"/>
    <property type="match status" value="1"/>
</dbReference>
<dbReference type="InterPro" id="IPR042100">
    <property type="entry name" value="Bug_dom1"/>
</dbReference>
<dbReference type="InterPro" id="IPR005064">
    <property type="entry name" value="BUG"/>
</dbReference>
<dbReference type="CDD" id="cd13578">
    <property type="entry name" value="PBP2_Bug27"/>
    <property type="match status" value="1"/>
</dbReference>
<comment type="caution">
    <text evidence="1">The sequence shown here is derived from an EMBL/GenBank/DDBJ whole genome shotgun (WGS) entry which is preliminary data.</text>
</comment>
<dbReference type="AlphaFoldDB" id="A0A645CKV4"/>
<reference evidence="1" key="1">
    <citation type="submission" date="2019-08" db="EMBL/GenBank/DDBJ databases">
        <authorList>
            <person name="Kucharzyk K."/>
            <person name="Murdoch R.W."/>
            <person name="Higgins S."/>
            <person name="Loffler F."/>
        </authorList>
    </citation>
    <scope>NUCLEOTIDE SEQUENCE</scope>
</reference>
<dbReference type="EMBL" id="VSSQ01028050">
    <property type="protein sequence ID" value="MPM77596.1"/>
    <property type="molecule type" value="Genomic_DNA"/>
</dbReference>
<protein>
    <recommendedName>
        <fullName evidence="2">ABC transporter substrate-binding protein</fullName>
    </recommendedName>
</protein>
<dbReference type="Gene3D" id="3.40.190.150">
    <property type="entry name" value="Bordetella uptake gene, domain 1"/>
    <property type="match status" value="1"/>
</dbReference>
<organism evidence="1">
    <name type="scientific">bioreactor metagenome</name>
    <dbReference type="NCBI Taxonomy" id="1076179"/>
    <lineage>
        <taxon>unclassified sequences</taxon>
        <taxon>metagenomes</taxon>
        <taxon>ecological metagenomes</taxon>
    </lineage>
</organism>
<sequence length="329" mass="34488">MLNLNKRNLLRQSIALCLAASGAAVMAQQAAYPSKPVRIIVPYPARGTTDIIARIAANQLTERLKQSFIVENKAGASGAIGSQAVAQAAPDGYTLVMGTASSHGINSALQKNLPYDAVKDFAPITVVANTPNIIIANPSVPVKNLKELIALAKAEPGKINFGSTSPGGSPHMSAELLKMMAGIDMTHVPYKGAAPMLTDLVGGQIQIGFDNLPSSIGFVKSGKARPLAVTTAKRWPGAPDIPTVAESGVPGYEVSGWFGLLAPAGTPKEVLDKIQTTISDAVKTPEVAKQLNDLGAEPVANKPEVFAQEIKDDVEKWRKVVKATGVKLE</sequence>
<proteinExistence type="predicted"/>
<dbReference type="PANTHER" id="PTHR42928">
    <property type="entry name" value="TRICARBOXYLATE-BINDING PROTEIN"/>
    <property type="match status" value="1"/>
</dbReference>
<dbReference type="PIRSF" id="PIRSF017082">
    <property type="entry name" value="YflP"/>
    <property type="match status" value="1"/>
</dbReference>
<gene>
    <name evidence="1" type="ORF">SDC9_124602</name>
</gene>
<dbReference type="Pfam" id="PF03401">
    <property type="entry name" value="TctC"/>
    <property type="match status" value="1"/>
</dbReference>
<evidence type="ECO:0008006" key="2">
    <source>
        <dbReference type="Google" id="ProtNLM"/>
    </source>
</evidence>